<dbReference type="OrthoDB" id="8478704at2"/>
<feature type="transmembrane region" description="Helical" evidence="1">
    <location>
        <begin position="78"/>
        <end position="100"/>
    </location>
</feature>
<dbReference type="RefSeq" id="WP_146847240.1">
    <property type="nucleotide sequence ID" value="NZ_BJWH01000019.1"/>
</dbReference>
<keyword evidence="1" id="KW-0472">Membrane</keyword>
<feature type="transmembrane region" description="Helical" evidence="1">
    <location>
        <begin position="47"/>
        <end position="66"/>
    </location>
</feature>
<comment type="caution">
    <text evidence="2">The sequence shown here is derived from an EMBL/GenBank/DDBJ whole genome shotgun (WGS) entry which is preliminary data.</text>
</comment>
<name>A0A511JNJ5_9CELL</name>
<keyword evidence="1" id="KW-0812">Transmembrane</keyword>
<evidence type="ECO:0000313" key="3">
    <source>
        <dbReference type="Proteomes" id="UP000321049"/>
    </source>
</evidence>
<feature type="transmembrane region" description="Helical" evidence="1">
    <location>
        <begin position="283"/>
        <end position="300"/>
    </location>
</feature>
<proteinExistence type="predicted"/>
<evidence type="ECO:0000313" key="2">
    <source>
        <dbReference type="EMBL" id="GEL99597.1"/>
    </source>
</evidence>
<keyword evidence="3" id="KW-1185">Reference proteome</keyword>
<feature type="transmembrane region" description="Helical" evidence="1">
    <location>
        <begin position="253"/>
        <end position="271"/>
    </location>
</feature>
<feature type="transmembrane region" description="Helical" evidence="1">
    <location>
        <begin position="160"/>
        <end position="181"/>
    </location>
</feature>
<feature type="transmembrane region" description="Helical" evidence="1">
    <location>
        <begin position="193"/>
        <end position="215"/>
    </location>
</feature>
<feature type="transmembrane region" description="Helical" evidence="1">
    <location>
        <begin position="312"/>
        <end position="330"/>
    </location>
</feature>
<gene>
    <name evidence="2" type="ORF">CTE05_31440</name>
</gene>
<accession>A0A511JNJ5</accession>
<dbReference type="AlphaFoldDB" id="A0A511JNJ5"/>
<dbReference type="EMBL" id="BJWH01000019">
    <property type="protein sequence ID" value="GEL99597.1"/>
    <property type="molecule type" value="Genomic_DNA"/>
</dbReference>
<protein>
    <submittedName>
        <fullName evidence="2">Uncharacterized protein</fullName>
    </submittedName>
</protein>
<organism evidence="2 3">
    <name type="scientific">Cellulomonas terrae</name>
    <dbReference type="NCBI Taxonomy" id="311234"/>
    <lineage>
        <taxon>Bacteria</taxon>
        <taxon>Bacillati</taxon>
        <taxon>Actinomycetota</taxon>
        <taxon>Actinomycetes</taxon>
        <taxon>Micrococcales</taxon>
        <taxon>Cellulomonadaceae</taxon>
        <taxon>Cellulomonas</taxon>
    </lineage>
</organism>
<feature type="transmembrane region" description="Helical" evidence="1">
    <location>
        <begin position="227"/>
        <end position="247"/>
    </location>
</feature>
<sequence length="345" mass="35409">MAAPPDPLPPASRARGRLLALLLVVVSPVCAEYLQAYDPVSTGDPVALLAGLLVLAPLYGAPALLIREVAVRAGLHWTGILALAGAFGVVQAGVVDQSLFATTYLGYEDWDSQLRPTFVAPLGLGAASALNFLGGHVIWSFAAPIALVEGLDGPGPRRPWLRTPGLVTAAVLYVLAALLVWSDIRDTGSDQASAGQLVGALVVVGLLVAVAWTVGRRTLPPPTDARVPGPWAVLGLVLAAAVGFVLVPPTWTGVGVGVAILALTAAVVTHWSRSARWDRRRVAAVAGAAVVARALVGFASVSEMSPRPPGGFAQNTVLLVLSVALVVAATRGGRSGQRTSSRLNG</sequence>
<reference evidence="2 3" key="1">
    <citation type="submission" date="2019-07" db="EMBL/GenBank/DDBJ databases">
        <title>Whole genome shotgun sequence of Cellulomonas terrae NBRC 100819.</title>
        <authorList>
            <person name="Hosoyama A."/>
            <person name="Uohara A."/>
            <person name="Ohji S."/>
            <person name="Ichikawa N."/>
        </authorList>
    </citation>
    <scope>NUCLEOTIDE SEQUENCE [LARGE SCALE GENOMIC DNA]</scope>
    <source>
        <strain evidence="2 3">NBRC 100819</strain>
    </source>
</reference>
<keyword evidence="1" id="KW-1133">Transmembrane helix</keyword>
<feature type="transmembrane region" description="Helical" evidence="1">
    <location>
        <begin position="120"/>
        <end position="148"/>
    </location>
</feature>
<dbReference type="Proteomes" id="UP000321049">
    <property type="component" value="Unassembled WGS sequence"/>
</dbReference>
<evidence type="ECO:0000256" key="1">
    <source>
        <dbReference type="SAM" id="Phobius"/>
    </source>
</evidence>